<name>A2SMP4_METPP</name>
<reference evidence="2 3" key="1">
    <citation type="journal article" date="2007" name="J. Bacteriol.">
        <title>Whole-genome analysis of the methyl tert-butyl ether-degrading beta-proteobacterium Methylibium petroleiphilum PM1.</title>
        <authorList>
            <person name="Kane S.R."/>
            <person name="Chakicherla A.Y."/>
            <person name="Chain P.S.G."/>
            <person name="Schmidt R."/>
            <person name="Shin M.W."/>
            <person name="Legler T.C."/>
            <person name="Scow K.M."/>
            <person name="Larimer F.W."/>
            <person name="Lucas S.M."/>
            <person name="Richardson P.M."/>
            <person name="Hristova K.R."/>
        </authorList>
    </citation>
    <scope>NUCLEOTIDE SEQUENCE [LARGE SCALE GENOMIC DNA]</scope>
    <source>
        <strain evidence="3">ATCC BAA-1232 / LMG 22953 / PM1</strain>
        <plasmid evidence="2 3">RPME01</plasmid>
    </source>
</reference>
<feature type="compositionally biased region" description="Low complexity" evidence="1">
    <location>
        <begin position="207"/>
        <end position="220"/>
    </location>
</feature>
<dbReference type="AlphaFoldDB" id="A2SMP4"/>
<dbReference type="KEGG" id="mpt:Mpe_B0054"/>
<dbReference type="EMBL" id="CP000556">
    <property type="protein sequence ID" value="ABM96833.1"/>
    <property type="molecule type" value="Genomic_DNA"/>
</dbReference>
<sequence length="246" mass="26849">MTVIPKNRPVLGKDLDAVRTQYGLLVSDACWLFGLSITRWMQIVKRAGDEPVSDPTLALLVRFLADHPELSVIPKFPTVPEMYEMVNGVTPTDQKRFSVLLGSEASATYRWLRVPGSRQSPAVNRLMHYLKVAMLSQRPNERGQLLEDWKETVDKEAKARGVVDVFKTGGWNPNKKAKAKKEEEASEAVEGGEAAAVKKPRARKAPAKTAAAPAAEASKAAGKHEAAEAAPAKKTVRRVPKASVTS</sequence>
<evidence type="ECO:0000256" key="1">
    <source>
        <dbReference type="SAM" id="MobiDB-lite"/>
    </source>
</evidence>
<feature type="compositionally biased region" description="Low complexity" evidence="1">
    <location>
        <begin position="188"/>
        <end position="197"/>
    </location>
</feature>
<evidence type="ECO:0000313" key="2">
    <source>
        <dbReference type="EMBL" id="ABM96833.1"/>
    </source>
</evidence>
<feature type="region of interest" description="Disordered" evidence="1">
    <location>
        <begin position="168"/>
        <end position="246"/>
    </location>
</feature>
<gene>
    <name evidence="2" type="ordered locus">Mpe_B0054</name>
</gene>
<keyword evidence="3" id="KW-1185">Reference proteome</keyword>
<evidence type="ECO:0000313" key="3">
    <source>
        <dbReference type="Proteomes" id="UP000000366"/>
    </source>
</evidence>
<geneLocation type="plasmid" evidence="2 3">
    <name>RPME01</name>
</geneLocation>
<dbReference type="eggNOG" id="ENOG5033KTQ">
    <property type="taxonomic scope" value="Bacteria"/>
</dbReference>
<accession>A2SMP4</accession>
<dbReference type="HOGENOM" id="CLU_1128046_0_0_4"/>
<keyword evidence="2" id="KW-0614">Plasmid</keyword>
<dbReference type="Proteomes" id="UP000000366">
    <property type="component" value="Plasmid RPME01"/>
</dbReference>
<protein>
    <submittedName>
        <fullName evidence="2">Uncharacterized protein</fullName>
    </submittedName>
</protein>
<organism evidence="2 3">
    <name type="scientific">Methylibium petroleiphilum (strain ATCC BAA-1232 / LMG 22953 / PM1)</name>
    <dbReference type="NCBI Taxonomy" id="420662"/>
    <lineage>
        <taxon>Bacteria</taxon>
        <taxon>Pseudomonadati</taxon>
        <taxon>Pseudomonadota</taxon>
        <taxon>Betaproteobacteria</taxon>
        <taxon>Burkholderiales</taxon>
        <taxon>Sphaerotilaceae</taxon>
        <taxon>Methylibium</taxon>
    </lineage>
</organism>
<proteinExistence type="predicted"/>